<dbReference type="Proteomes" id="UP000095287">
    <property type="component" value="Unplaced"/>
</dbReference>
<proteinExistence type="predicted"/>
<accession>A0A1I8AJS7</accession>
<evidence type="ECO:0000313" key="1">
    <source>
        <dbReference type="Proteomes" id="UP000095287"/>
    </source>
</evidence>
<reference evidence="2" key="1">
    <citation type="submission" date="2016-11" db="UniProtKB">
        <authorList>
            <consortium name="WormBaseParasite"/>
        </authorList>
    </citation>
    <scope>IDENTIFICATION</scope>
</reference>
<name>A0A1I8AJS7_9BILA</name>
<dbReference type="WBParaSite" id="L893_g6329.t1">
    <property type="protein sequence ID" value="L893_g6329.t1"/>
    <property type="gene ID" value="L893_g6329"/>
</dbReference>
<organism evidence="1 2">
    <name type="scientific">Steinernema glaseri</name>
    <dbReference type="NCBI Taxonomy" id="37863"/>
    <lineage>
        <taxon>Eukaryota</taxon>
        <taxon>Metazoa</taxon>
        <taxon>Ecdysozoa</taxon>
        <taxon>Nematoda</taxon>
        <taxon>Chromadorea</taxon>
        <taxon>Rhabditida</taxon>
        <taxon>Tylenchina</taxon>
        <taxon>Panagrolaimomorpha</taxon>
        <taxon>Strongyloidoidea</taxon>
        <taxon>Steinernematidae</taxon>
        <taxon>Steinernema</taxon>
    </lineage>
</organism>
<keyword evidence="1" id="KW-1185">Reference proteome</keyword>
<sequence>MDTLPVELVAPIVEIVDSKSLANLKKFLQTDSPWSRSVDQAHTSRFDLSIIVRYLIGSDRMQLHLDKRFLNTDKWITWTPQDDDNFKIGTLFLTVNSGMARFYPYLQITRAACYSRVSEVLRLMNFSRKLDISIEQLDEYPGGLLDLLPRKRDSLQVSVNTVKCNILRPFDIPIRLHLRPFIGRHRTEHIKGLRGRKCLRWLVDYWKTYAPEHWDWDILIPMVDGDIWERELQDFAHKSHRKYYYDVKTRRGKNYVLDVWYRKDEDVVQVRTRKNAQNESKGEYCAIL</sequence>
<protein>
    <submittedName>
        <fullName evidence="2">F-box domain-containing protein</fullName>
    </submittedName>
</protein>
<dbReference type="AlphaFoldDB" id="A0A1I8AJS7"/>
<evidence type="ECO:0000313" key="2">
    <source>
        <dbReference type="WBParaSite" id="L893_g6329.t1"/>
    </source>
</evidence>